<evidence type="ECO:0000313" key="2">
    <source>
        <dbReference type="EMBL" id="VYT89918.1"/>
    </source>
</evidence>
<reference evidence="2" key="1">
    <citation type="submission" date="2019-11" db="EMBL/GenBank/DDBJ databases">
        <authorList>
            <person name="Feng L."/>
        </authorList>
    </citation>
    <scope>NUCLEOTIDE SEQUENCE</scope>
    <source>
        <strain evidence="2">IbartlettiiLFYP30</strain>
    </source>
</reference>
<dbReference type="Proteomes" id="UP001299409">
    <property type="component" value="Unassembled WGS sequence"/>
</dbReference>
<protein>
    <submittedName>
        <fullName evidence="2">Uncharacterized protein</fullName>
    </submittedName>
</protein>
<evidence type="ECO:0000313" key="3">
    <source>
        <dbReference type="Proteomes" id="UP001299409"/>
    </source>
</evidence>
<sequence>MGAGCSMEKGIHEDVLYKQIKEVNYSDADLLKLISDREKKGVVNDFVYKAYVRLAKERGLR</sequence>
<organism evidence="2">
    <name type="scientific">Intestinibacter bartlettii</name>
    <dbReference type="NCBI Taxonomy" id="261299"/>
    <lineage>
        <taxon>Bacteria</taxon>
        <taxon>Bacillati</taxon>
        <taxon>Bacillota</taxon>
        <taxon>Clostridia</taxon>
        <taxon>Peptostreptococcales</taxon>
        <taxon>Peptostreptococcaceae</taxon>
        <taxon>Intestinibacter</taxon>
    </lineage>
</organism>
<dbReference type="GeneID" id="89565685"/>
<dbReference type="RefSeq" id="WP_007287954.1">
    <property type="nucleotide sequence ID" value="NZ_CACRUE010000022.1"/>
</dbReference>
<reference evidence="1 3" key="2">
    <citation type="submission" date="2021-10" db="EMBL/GenBank/DDBJ databases">
        <title>Collection of gut derived symbiotic bacterial strains cultured from healthy donors.</title>
        <authorList>
            <person name="Lin H."/>
            <person name="Littmann E."/>
            <person name="Claire K."/>
            <person name="Pamer E."/>
        </authorList>
    </citation>
    <scope>NUCLEOTIDE SEQUENCE [LARGE SCALE GENOMIC DNA]</scope>
    <source>
        <strain evidence="1 3">MSK.17.68</strain>
    </source>
</reference>
<dbReference type="AlphaFoldDB" id="A0A6N3AHS7"/>
<keyword evidence="3" id="KW-1185">Reference proteome</keyword>
<dbReference type="EMBL" id="JAJBMB010000018">
    <property type="protein sequence ID" value="MCB5447264.1"/>
    <property type="molecule type" value="Genomic_DNA"/>
</dbReference>
<gene>
    <name evidence="2" type="ORF">IBLFYP30_01269</name>
    <name evidence="1" type="ORF">LIP50_13745</name>
</gene>
<proteinExistence type="predicted"/>
<accession>A0A6N3AHS7</accession>
<name>A0A6N3AHS7_9FIRM</name>
<dbReference type="EMBL" id="CACRUE010000022">
    <property type="protein sequence ID" value="VYT89918.1"/>
    <property type="molecule type" value="Genomic_DNA"/>
</dbReference>
<evidence type="ECO:0000313" key="1">
    <source>
        <dbReference type="EMBL" id="MCB5447264.1"/>
    </source>
</evidence>